<keyword evidence="2" id="KW-1185">Reference proteome</keyword>
<proteinExistence type="predicted"/>
<protein>
    <submittedName>
        <fullName evidence="1">Uncharacterized protein</fullName>
    </submittedName>
</protein>
<reference evidence="1" key="1">
    <citation type="submission" date="2021-01" db="EMBL/GenBank/DDBJ databases">
        <title>Fulvivirga kasyanovii gen. nov., sp nov., a novel member of the phylum Bacteroidetes isolated from seawater in a mussel farm.</title>
        <authorList>
            <person name="Zhao L.-H."/>
            <person name="Wang Z.-J."/>
        </authorList>
    </citation>
    <scope>NUCLEOTIDE SEQUENCE</scope>
    <source>
        <strain evidence="1">2943</strain>
    </source>
</reference>
<gene>
    <name evidence="1" type="ORF">JL102_22460</name>
</gene>
<dbReference type="AlphaFoldDB" id="A0A937F9S4"/>
<evidence type="ECO:0000313" key="1">
    <source>
        <dbReference type="EMBL" id="MBL3658926.1"/>
    </source>
</evidence>
<dbReference type="RefSeq" id="WP_202246720.1">
    <property type="nucleotide sequence ID" value="NZ_JAESIY010000020.1"/>
</dbReference>
<sequence>MEYAFLQFAIPLPRIKSRLKVLSEYKQDLGKYLSLYFEAKGVFDKIQISNNIILLIIDDYKQRDIWEMETEKESIKTDFEELEKPFIIH</sequence>
<dbReference type="EMBL" id="JAESIY010000020">
    <property type="protein sequence ID" value="MBL3658926.1"/>
    <property type="molecule type" value="Genomic_DNA"/>
</dbReference>
<organism evidence="1 2">
    <name type="scientific">Fulvivirga sediminis</name>
    <dbReference type="NCBI Taxonomy" id="2803949"/>
    <lineage>
        <taxon>Bacteria</taxon>
        <taxon>Pseudomonadati</taxon>
        <taxon>Bacteroidota</taxon>
        <taxon>Cytophagia</taxon>
        <taxon>Cytophagales</taxon>
        <taxon>Fulvivirgaceae</taxon>
        <taxon>Fulvivirga</taxon>
    </lineage>
</organism>
<dbReference type="Proteomes" id="UP000659388">
    <property type="component" value="Unassembled WGS sequence"/>
</dbReference>
<evidence type="ECO:0000313" key="2">
    <source>
        <dbReference type="Proteomes" id="UP000659388"/>
    </source>
</evidence>
<accession>A0A937F9S4</accession>
<comment type="caution">
    <text evidence="1">The sequence shown here is derived from an EMBL/GenBank/DDBJ whole genome shotgun (WGS) entry which is preliminary data.</text>
</comment>
<name>A0A937F9S4_9BACT</name>